<gene>
    <name evidence="10" type="ORF">BS47DRAFT_1314320</name>
</gene>
<protein>
    <recommendedName>
        <fullName evidence="3 9">Mitochondrial import inner membrane translocase subunit TIM22</fullName>
    </recommendedName>
</protein>
<keyword evidence="5 9" id="KW-0999">Mitochondrion inner membrane</keyword>
<comment type="similarity">
    <text evidence="2 9">Belongs to the Tim17/Tim22/Tim23 family.</text>
</comment>
<name>A0A9P6E0W6_9AGAM</name>
<proteinExistence type="inferred from homology"/>
<dbReference type="AlphaFoldDB" id="A0A9P6E0W6"/>
<evidence type="ECO:0000256" key="9">
    <source>
        <dbReference type="RuleBase" id="RU367038"/>
    </source>
</evidence>
<keyword evidence="6 9" id="KW-1133">Transmembrane helix</keyword>
<comment type="subcellular location">
    <subcellularLocation>
        <location evidence="1 9">Mitochondrion inner membrane</location>
        <topology evidence="1 9">Multi-pass membrane protein</topology>
    </subcellularLocation>
</comment>
<reference evidence="10" key="1">
    <citation type="journal article" date="2020" name="Nat. Commun.">
        <title>Large-scale genome sequencing of mycorrhizal fungi provides insights into the early evolution of symbiotic traits.</title>
        <authorList>
            <person name="Miyauchi S."/>
            <person name="Kiss E."/>
            <person name="Kuo A."/>
            <person name="Drula E."/>
            <person name="Kohler A."/>
            <person name="Sanchez-Garcia M."/>
            <person name="Morin E."/>
            <person name="Andreopoulos B."/>
            <person name="Barry K.W."/>
            <person name="Bonito G."/>
            <person name="Buee M."/>
            <person name="Carver A."/>
            <person name="Chen C."/>
            <person name="Cichocki N."/>
            <person name="Clum A."/>
            <person name="Culley D."/>
            <person name="Crous P.W."/>
            <person name="Fauchery L."/>
            <person name="Girlanda M."/>
            <person name="Hayes R.D."/>
            <person name="Keri Z."/>
            <person name="LaButti K."/>
            <person name="Lipzen A."/>
            <person name="Lombard V."/>
            <person name="Magnuson J."/>
            <person name="Maillard F."/>
            <person name="Murat C."/>
            <person name="Nolan M."/>
            <person name="Ohm R.A."/>
            <person name="Pangilinan J."/>
            <person name="Pereira M.F."/>
            <person name="Perotto S."/>
            <person name="Peter M."/>
            <person name="Pfister S."/>
            <person name="Riley R."/>
            <person name="Sitrit Y."/>
            <person name="Stielow J.B."/>
            <person name="Szollosi G."/>
            <person name="Zifcakova L."/>
            <person name="Stursova M."/>
            <person name="Spatafora J.W."/>
            <person name="Tedersoo L."/>
            <person name="Vaario L.M."/>
            <person name="Yamada A."/>
            <person name="Yan M."/>
            <person name="Wang P."/>
            <person name="Xu J."/>
            <person name="Bruns T."/>
            <person name="Baldrian P."/>
            <person name="Vilgalys R."/>
            <person name="Dunand C."/>
            <person name="Henrissat B."/>
            <person name="Grigoriev I.V."/>
            <person name="Hibbett D."/>
            <person name="Nagy L.G."/>
            <person name="Martin F.M."/>
        </authorList>
    </citation>
    <scope>NUCLEOTIDE SEQUENCE</scope>
    <source>
        <strain evidence="10">UP504</strain>
    </source>
</reference>
<dbReference type="InterPro" id="IPR039175">
    <property type="entry name" value="TIM22"/>
</dbReference>
<dbReference type="PANTHER" id="PTHR14110:SF0">
    <property type="entry name" value="MITOCHONDRIAL IMPORT INNER MEMBRANE TRANSLOCASE SUBUNIT TIM22"/>
    <property type="match status" value="1"/>
</dbReference>
<dbReference type="PANTHER" id="PTHR14110">
    <property type="entry name" value="MITOCHONDRIAL IMPORT INNER MEMBRANE TRANSLOCASE SUBUNIT TIM22"/>
    <property type="match status" value="1"/>
</dbReference>
<feature type="transmembrane region" description="Helical" evidence="9">
    <location>
        <begin position="52"/>
        <end position="78"/>
    </location>
</feature>
<keyword evidence="9" id="KW-0811">Translocation</keyword>
<keyword evidence="4 9" id="KW-0812">Transmembrane</keyword>
<dbReference type="GO" id="GO:0042721">
    <property type="term" value="C:TIM22 mitochondrial import inner membrane insertion complex"/>
    <property type="evidence" value="ECO:0007669"/>
    <property type="project" value="UniProtKB-UniRule"/>
</dbReference>
<sequence>MSTEWWPRKVLAPVFPAGMEPLPPGLTEEDRSAIAQQKKIERFMTMGSESCVFKTAVTAGGGFGLGAFISLMSATFAYDDPLSRTWTEQTMSTRQKTVKIFKDMGKGMVKTGKGFGKVAALYAGVECVIEGYRAKNDMSNAIAAGFLAGGILARNSGPRAALGGGLAFAAFSGAIDLFIRRETAEED</sequence>
<evidence type="ECO:0000256" key="8">
    <source>
        <dbReference type="ARBA" id="ARBA00023136"/>
    </source>
</evidence>
<evidence type="ECO:0000256" key="7">
    <source>
        <dbReference type="ARBA" id="ARBA00023128"/>
    </source>
</evidence>
<keyword evidence="7 9" id="KW-0496">Mitochondrion</keyword>
<keyword evidence="9" id="KW-0813">Transport</keyword>
<evidence type="ECO:0000256" key="1">
    <source>
        <dbReference type="ARBA" id="ARBA00004448"/>
    </source>
</evidence>
<evidence type="ECO:0000313" key="11">
    <source>
        <dbReference type="Proteomes" id="UP000886523"/>
    </source>
</evidence>
<dbReference type="GO" id="GO:0030943">
    <property type="term" value="F:mitochondrion targeting sequence binding"/>
    <property type="evidence" value="ECO:0007669"/>
    <property type="project" value="TreeGrafter"/>
</dbReference>
<evidence type="ECO:0000256" key="3">
    <source>
        <dbReference type="ARBA" id="ARBA00020722"/>
    </source>
</evidence>
<dbReference type="Proteomes" id="UP000886523">
    <property type="component" value="Unassembled WGS sequence"/>
</dbReference>
<dbReference type="Pfam" id="PF02466">
    <property type="entry name" value="Tim17"/>
    <property type="match status" value="1"/>
</dbReference>
<evidence type="ECO:0000256" key="5">
    <source>
        <dbReference type="ARBA" id="ARBA00022792"/>
    </source>
</evidence>
<comment type="subunit">
    <text evidence="9">Component of the TIM22 complex.</text>
</comment>
<dbReference type="GO" id="GO:0008320">
    <property type="term" value="F:protein transmembrane transporter activity"/>
    <property type="evidence" value="ECO:0007669"/>
    <property type="project" value="UniProtKB-UniRule"/>
</dbReference>
<dbReference type="EMBL" id="MU128931">
    <property type="protein sequence ID" value="KAF9517585.1"/>
    <property type="molecule type" value="Genomic_DNA"/>
</dbReference>
<comment type="caution">
    <text evidence="9">Lacks conserved residue(s) required for the propagation of feature annotation.</text>
</comment>
<dbReference type="GO" id="GO:0045039">
    <property type="term" value="P:protein insertion into mitochondrial inner membrane"/>
    <property type="evidence" value="ECO:0007669"/>
    <property type="project" value="UniProtKB-UniRule"/>
</dbReference>
<comment type="caution">
    <text evidence="10">The sequence shown here is derived from an EMBL/GenBank/DDBJ whole genome shotgun (WGS) entry which is preliminary data.</text>
</comment>
<keyword evidence="9" id="KW-0653">Protein transport</keyword>
<dbReference type="OrthoDB" id="75343at2759"/>
<evidence type="ECO:0000256" key="2">
    <source>
        <dbReference type="ARBA" id="ARBA00008444"/>
    </source>
</evidence>
<accession>A0A9P6E0W6</accession>
<organism evidence="10 11">
    <name type="scientific">Hydnum rufescens UP504</name>
    <dbReference type="NCBI Taxonomy" id="1448309"/>
    <lineage>
        <taxon>Eukaryota</taxon>
        <taxon>Fungi</taxon>
        <taxon>Dikarya</taxon>
        <taxon>Basidiomycota</taxon>
        <taxon>Agaricomycotina</taxon>
        <taxon>Agaricomycetes</taxon>
        <taxon>Cantharellales</taxon>
        <taxon>Hydnaceae</taxon>
        <taxon>Hydnum</taxon>
    </lineage>
</organism>
<evidence type="ECO:0000313" key="10">
    <source>
        <dbReference type="EMBL" id="KAF9517585.1"/>
    </source>
</evidence>
<evidence type="ECO:0000256" key="4">
    <source>
        <dbReference type="ARBA" id="ARBA00022692"/>
    </source>
</evidence>
<evidence type="ECO:0000256" key="6">
    <source>
        <dbReference type="ARBA" id="ARBA00022989"/>
    </source>
</evidence>
<keyword evidence="8 9" id="KW-0472">Membrane</keyword>
<keyword evidence="11" id="KW-1185">Reference proteome</keyword>
<comment type="function">
    <text evidence="9">Essential core component of the TIM22 complex, a complex that mediates the import and insertion of multi-pass transmembrane proteins into the mitochondrial inner membrane. In the TIM22 complex, it constitutes the voltage-activated and signal-gated channel. Forms a twin-pore translocase that uses the membrane potential as external driving force in 2 voltage-dependent steps.</text>
</comment>